<proteinExistence type="predicted"/>
<dbReference type="RefSeq" id="WP_380712976.1">
    <property type="nucleotide sequence ID" value="NZ_JBHUML010000002.1"/>
</dbReference>
<name>A0ABW5T172_9BACI</name>
<gene>
    <name evidence="1" type="ORF">ACFSUB_09680</name>
</gene>
<dbReference type="EMBL" id="JBHUML010000002">
    <property type="protein sequence ID" value="MFD2705741.1"/>
    <property type="molecule type" value="Genomic_DNA"/>
</dbReference>
<comment type="caution">
    <text evidence="1">The sequence shown here is derived from an EMBL/GenBank/DDBJ whole genome shotgun (WGS) entry which is preliminary data.</text>
</comment>
<protein>
    <submittedName>
        <fullName evidence="1">Uncharacterized protein</fullName>
    </submittedName>
</protein>
<reference evidence="2" key="1">
    <citation type="journal article" date="2019" name="Int. J. Syst. Evol. Microbiol.">
        <title>The Global Catalogue of Microorganisms (GCM) 10K type strain sequencing project: providing services to taxonomists for standard genome sequencing and annotation.</title>
        <authorList>
            <consortium name="The Broad Institute Genomics Platform"/>
            <consortium name="The Broad Institute Genome Sequencing Center for Infectious Disease"/>
            <person name="Wu L."/>
            <person name="Ma J."/>
        </authorList>
    </citation>
    <scope>NUCLEOTIDE SEQUENCE [LARGE SCALE GENOMIC DNA]</scope>
    <source>
        <strain evidence="2">KCTC 33792</strain>
    </source>
</reference>
<dbReference type="Proteomes" id="UP001597520">
    <property type="component" value="Unassembled WGS sequence"/>
</dbReference>
<sequence length="88" mass="10245">MTYPIHEHLLFKEKRERFAHSFHVLAEEMRLNGIDVSLLDDVIDASQAVGDIQADTAYKQGYENGFRNGRANRHYDILRKQLSKRAVE</sequence>
<evidence type="ECO:0000313" key="1">
    <source>
        <dbReference type="EMBL" id="MFD2705741.1"/>
    </source>
</evidence>
<accession>A0ABW5T172</accession>
<keyword evidence="2" id="KW-1185">Reference proteome</keyword>
<organism evidence="1 2">
    <name type="scientific">Salibacterium lacus</name>
    <dbReference type="NCBI Taxonomy" id="1898109"/>
    <lineage>
        <taxon>Bacteria</taxon>
        <taxon>Bacillati</taxon>
        <taxon>Bacillota</taxon>
        <taxon>Bacilli</taxon>
        <taxon>Bacillales</taxon>
        <taxon>Bacillaceae</taxon>
    </lineage>
</organism>
<evidence type="ECO:0000313" key="2">
    <source>
        <dbReference type="Proteomes" id="UP001597520"/>
    </source>
</evidence>